<gene>
    <name evidence="2" type="ORF">M231_04995</name>
</gene>
<comment type="function">
    <text evidence="1">Component of the MICOS complex, a large protein complex of the mitochondrial inner membrane that plays crucial roles in the maintenance of crista junctions, inner membrane architecture, and formation of contact sites to the outer membrane.</text>
</comment>
<dbReference type="AlphaFoldDB" id="A0A4Q1BJD9"/>
<dbReference type="EMBL" id="SDIL01000061">
    <property type="protein sequence ID" value="RXK37746.1"/>
    <property type="molecule type" value="Genomic_DNA"/>
</dbReference>
<dbReference type="GO" id="GO:0044284">
    <property type="term" value="C:mitochondrial crista junction"/>
    <property type="evidence" value="ECO:0007669"/>
    <property type="project" value="TreeGrafter"/>
</dbReference>
<dbReference type="Pfam" id="PF09769">
    <property type="entry name" value="ApoO"/>
    <property type="match status" value="1"/>
</dbReference>
<accession>A0A4Q1BJD9</accession>
<dbReference type="VEuPathDB" id="FungiDB:TREMEDRAFT_45042"/>
<organism evidence="2 3">
    <name type="scientific">Tremella mesenterica</name>
    <name type="common">Jelly fungus</name>
    <dbReference type="NCBI Taxonomy" id="5217"/>
    <lineage>
        <taxon>Eukaryota</taxon>
        <taxon>Fungi</taxon>
        <taxon>Dikarya</taxon>
        <taxon>Basidiomycota</taxon>
        <taxon>Agaricomycotina</taxon>
        <taxon>Tremellomycetes</taxon>
        <taxon>Tremellales</taxon>
        <taxon>Tremellaceae</taxon>
        <taxon>Tremella</taxon>
    </lineage>
</organism>
<evidence type="ECO:0000256" key="1">
    <source>
        <dbReference type="RuleBase" id="RU363021"/>
    </source>
</evidence>
<proteinExistence type="predicted"/>
<reference evidence="2 3" key="1">
    <citation type="submission" date="2016-06" db="EMBL/GenBank/DDBJ databases">
        <title>Evolution of pathogenesis and genome organization in the Tremellales.</title>
        <authorList>
            <person name="Cuomo C."/>
            <person name="Litvintseva A."/>
            <person name="Heitman J."/>
            <person name="Chen Y."/>
            <person name="Sun S."/>
            <person name="Springer D."/>
            <person name="Dromer F."/>
            <person name="Young S."/>
            <person name="Zeng Q."/>
            <person name="Chapman S."/>
            <person name="Gujja S."/>
            <person name="Saif S."/>
            <person name="Birren B."/>
        </authorList>
    </citation>
    <scope>NUCLEOTIDE SEQUENCE [LARGE SCALE GENOMIC DNA]</scope>
    <source>
        <strain evidence="2 3">ATCC 28783</strain>
    </source>
</reference>
<comment type="subcellular location">
    <subcellularLocation>
        <location evidence="1">Mitochondrion inner membrane</location>
    </subcellularLocation>
</comment>
<evidence type="ECO:0000313" key="3">
    <source>
        <dbReference type="Proteomes" id="UP000289152"/>
    </source>
</evidence>
<comment type="caution">
    <text evidence="2">The sequence shown here is derived from an EMBL/GenBank/DDBJ whole genome shotgun (WGS) entry which is preliminary data.</text>
</comment>
<dbReference type="STRING" id="5217.A0A4Q1BJD9"/>
<keyword evidence="1" id="KW-0999">Mitochondrion inner membrane</keyword>
<dbReference type="GO" id="GO:0061617">
    <property type="term" value="C:MICOS complex"/>
    <property type="evidence" value="ECO:0007669"/>
    <property type="project" value="UniProtKB-UniRule"/>
</dbReference>
<name>A0A4Q1BJD9_TREME</name>
<sequence length="239" mass="26694">MGEKFVRPGYSSTGEKLPIYPRPEPPITLIEQQNPLTPYIAQGRESVTSLFGGAAGYVKDGVGRWITFERKVEHHVKAVLPPDEPLLPGSIYVLVSSLTASVLTRSRSFPIRFISPPLFALISLPYFLPKTSHNLQRVLSDLEDTHMPEFSQRHERFVSTGVAHFNMTLERIRGSGDDLRGWTKEAVEGVEKKTGLRLGQTHSSKVDKVGKVERVGVLVEEKPVGEVVRLVETKEKRVV</sequence>
<dbReference type="PANTHER" id="PTHR28268">
    <property type="entry name" value="MICOS SUBUNIT MIC26"/>
    <property type="match status" value="1"/>
</dbReference>
<keyword evidence="1" id="KW-0496">Mitochondrion</keyword>
<dbReference type="InParanoid" id="A0A4Q1BJD9"/>
<dbReference type="PANTHER" id="PTHR28268:SF1">
    <property type="entry name" value="MICOS SUBUNIT MIC26"/>
    <property type="match status" value="1"/>
</dbReference>
<dbReference type="GO" id="GO:0042407">
    <property type="term" value="P:cristae formation"/>
    <property type="evidence" value="ECO:0007669"/>
    <property type="project" value="InterPro"/>
</dbReference>
<dbReference type="InterPro" id="IPR019166">
    <property type="entry name" value="MIC26/MIC27"/>
</dbReference>
<evidence type="ECO:0000313" key="2">
    <source>
        <dbReference type="EMBL" id="RXK37746.1"/>
    </source>
</evidence>
<keyword evidence="1" id="KW-0472">Membrane</keyword>
<dbReference type="Proteomes" id="UP000289152">
    <property type="component" value="Unassembled WGS sequence"/>
</dbReference>
<dbReference type="OrthoDB" id="2399148at2759"/>
<protein>
    <recommendedName>
        <fullName evidence="1">MICOS complex subunit</fullName>
    </recommendedName>
</protein>
<dbReference type="InterPro" id="IPR033181">
    <property type="entry name" value="Mic26_fungi"/>
</dbReference>
<comment type="subunit">
    <text evidence="1">Component of the mitochondrial contact site and cristae organizing system (MICOS) complex.</text>
</comment>
<keyword evidence="3" id="KW-1185">Reference proteome</keyword>